<organism evidence="3 4">
    <name type="scientific">Candidatus Gallacutalibacter pullicola</name>
    <dbReference type="NCBI Taxonomy" id="2840830"/>
    <lineage>
        <taxon>Bacteria</taxon>
        <taxon>Bacillati</taxon>
        <taxon>Bacillota</taxon>
        <taxon>Clostridia</taxon>
        <taxon>Eubacteriales</taxon>
        <taxon>Candidatus Gallacutalibacter</taxon>
    </lineage>
</organism>
<dbReference type="EMBL" id="DVHF01000139">
    <property type="protein sequence ID" value="HIR58162.1"/>
    <property type="molecule type" value="Genomic_DNA"/>
</dbReference>
<gene>
    <name evidence="3" type="ORF">IAA54_10895</name>
</gene>
<feature type="compositionally biased region" description="Low complexity" evidence="1">
    <location>
        <begin position="86"/>
        <end position="97"/>
    </location>
</feature>
<evidence type="ECO:0000313" key="4">
    <source>
        <dbReference type="Proteomes" id="UP000886785"/>
    </source>
</evidence>
<feature type="region of interest" description="Disordered" evidence="1">
    <location>
        <begin position="22"/>
        <end position="104"/>
    </location>
</feature>
<feature type="compositionally biased region" description="Low complexity" evidence="1">
    <location>
        <begin position="29"/>
        <end position="45"/>
    </location>
</feature>
<feature type="compositionally biased region" description="Low complexity" evidence="1">
    <location>
        <begin position="53"/>
        <end position="65"/>
    </location>
</feature>
<evidence type="ECO:0000313" key="3">
    <source>
        <dbReference type="EMBL" id="HIR58162.1"/>
    </source>
</evidence>
<proteinExistence type="predicted"/>
<reference evidence="3" key="2">
    <citation type="journal article" date="2021" name="PeerJ">
        <title>Extensive microbial diversity within the chicken gut microbiome revealed by metagenomics and culture.</title>
        <authorList>
            <person name="Gilroy R."/>
            <person name="Ravi A."/>
            <person name="Getino M."/>
            <person name="Pursley I."/>
            <person name="Horton D.L."/>
            <person name="Alikhan N.F."/>
            <person name="Baker D."/>
            <person name="Gharbi K."/>
            <person name="Hall N."/>
            <person name="Watson M."/>
            <person name="Adriaenssens E.M."/>
            <person name="Foster-Nyarko E."/>
            <person name="Jarju S."/>
            <person name="Secka A."/>
            <person name="Antonio M."/>
            <person name="Oren A."/>
            <person name="Chaudhuri R.R."/>
            <person name="La Ragione R."/>
            <person name="Hildebrand F."/>
            <person name="Pallen M.J."/>
        </authorList>
    </citation>
    <scope>NUCLEOTIDE SEQUENCE</scope>
    <source>
        <strain evidence="3">ChiSjej1B19-7085</strain>
    </source>
</reference>
<evidence type="ECO:0000256" key="1">
    <source>
        <dbReference type="SAM" id="MobiDB-lite"/>
    </source>
</evidence>
<comment type="caution">
    <text evidence="3">The sequence shown here is derived from an EMBL/GenBank/DDBJ whole genome shotgun (WGS) entry which is preliminary data.</text>
</comment>
<dbReference type="PROSITE" id="PS51257">
    <property type="entry name" value="PROKAR_LIPOPROTEIN"/>
    <property type="match status" value="1"/>
</dbReference>
<dbReference type="Proteomes" id="UP000886785">
    <property type="component" value="Unassembled WGS sequence"/>
</dbReference>
<feature type="signal peptide" evidence="2">
    <location>
        <begin position="1"/>
        <end position="27"/>
    </location>
</feature>
<protein>
    <submittedName>
        <fullName evidence="3">Uncharacterized protein</fullName>
    </submittedName>
</protein>
<dbReference type="AlphaFoldDB" id="A0A9D1J261"/>
<evidence type="ECO:0000256" key="2">
    <source>
        <dbReference type="SAM" id="SignalP"/>
    </source>
</evidence>
<name>A0A9D1J261_9FIRM</name>
<feature type="chain" id="PRO_5039544605" evidence="2">
    <location>
        <begin position="28"/>
        <end position="218"/>
    </location>
</feature>
<accession>A0A9D1J261</accession>
<keyword evidence="2" id="KW-0732">Signal</keyword>
<sequence length="218" mass="22335">MKKRIQLMLMLAAAASIIAGCSTTAQQASSGTGTESSTTSSVSEPAQDEESAAESSSAPEASSSEDTSEPEESASAPQETSEEASSEAGETAVSEEAPAQEGEYTDNFSVSQEDAAAFAARIQEAVSQKDLEGLADLAAYPLYIGFEDGGVNIESMDDLTAYDAETIFTPELLESVANADTSALNPSMAGFALSQGNGAPNIIFGVRDGSLAISGINY</sequence>
<reference evidence="3" key="1">
    <citation type="submission" date="2020-10" db="EMBL/GenBank/DDBJ databases">
        <authorList>
            <person name="Gilroy R."/>
        </authorList>
    </citation>
    <scope>NUCLEOTIDE SEQUENCE</scope>
    <source>
        <strain evidence="3">ChiSjej1B19-7085</strain>
    </source>
</reference>